<comment type="function">
    <text evidence="6 9">Catalyzes cyclization of the linear tetrapyrrole, hydroxymethylbilane, to the macrocyclic uroporphyrinogen III.</text>
</comment>
<evidence type="ECO:0000256" key="3">
    <source>
        <dbReference type="ARBA" id="ARBA00013109"/>
    </source>
</evidence>
<evidence type="ECO:0000256" key="2">
    <source>
        <dbReference type="ARBA" id="ARBA00008133"/>
    </source>
</evidence>
<dbReference type="EMBL" id="JADIKI010000023">
    <property type="protein sequence ID" value="MFK2856858.1"/>
    <property type="molecule type" value="Genomic_DNA"/>
</dbReference>
<evidence type="ECO:0000256" key="7">
    <source>
        <dbReference type="ARBA" id="ARBA00040167"/>
    </source>
</evidence>
<dbReference type="PANTHER" id="PTHR38042:SF1">
    <property type="entry name" value="UROPORPHYRINOGEN-III SYNTHASE, CHLOROPLASTIC"/>
    <property type="match status" value="1"/>
</dbReference>
<dbReference type="SUPFAM" id="SSF69618">
    <property type="entry name" value="HemD-like"/>
    <property type="match status" value="1"/>
</dbReference>
<dbReference type="InterPro" id="IPR003754">
    <property type="entry name" value="4pyrrol_synth_uPrphyn_synth"/>
</dbReference>
<dbReference type="CDD" id="cd06578">
    <property type="entry name" value="HemD"/>
    <property type="match status" value="1"/>
</dbReference>
<dbReference type="InterPro" id="IPR039793">
    <property type="entry name" value="UROS/Hem4"/>
</dbReference>
<comment type="pathway">
    <text evidence="1 9">Porphyrin-containing compound metabolism; protoporphyrin-IX biosynthesis; coproporphyrinogen-III from 5-aminolevulinate: step 3/4.</text>
</comment>
<evidence type="ECO:0000256" key="8">
    <source>
        <dbReference type="ARBA" id="ARBA00048617"/>
    </source>
</evidence>
<evidence type="ECO:0000313" key="12">
    <source>
        <dbReference type="EMBL" id="MFK2856858.1"/>
    </source>
</evidence>
<feature type="region of interest" description="Disordered" evidence="10">
    <location>
        <begin position="1"/>
        <end position="44"/>
    </location>
</feature>
<reference evidence="12 13" key="1">
    <citation type="submission" date="2020-10" db="EMBL/GenBank/DDBJ databases">
        <title>Phylogeny of dyella-like bacteria.</title>
        <authorList>
            <person name="Fu J."/>
        </authorList>
    </citation>
    <scope>NUCLEOTIDE SEQUENCE [LARGE SCALE GENOMIC DNA]</scope>
    <source>
        <strain evidence="12 13">DHG40</strain>
    </source>
</reference>
<evidence type="ECO:0000259" key="11">
    <source>
        <dbReference type="Pfam" id="PF02602"/>
    </source>
</evidence>
<keyword evidence="4 9" id="KW-0456">Lyase</keyword>
<feature type="domain" description="Tetrapyrrole biosynthesis uroporphyrinogen III synthase" evidence="11">
    <location>
        <begin position="59"/>
        <end position="272"/>
    </location>
</feature>
<keyword evidence="5 9" id="KW-0627">Porphyrin biosynthesis</keyword>
<dbReference type="EC" id="4.2.1.75" evidence="3 9"/>
<comment type="catalytic activity">
    <reaction evidence="8 9">
        <text>hydroxymethylbilane = uroporphyrinogen III + H2O</text>
        <dbReference type="Rhea" id="RHEA:18965"/>
        <dbReference type="ChEBI" id="CHEBI:15377"/>
        <dbReference type="ChEBI" id="CHEBI:57308"/>
        <dbReference type="ChEBI" id="CHEBI:57845"/>
        <dbReference type="EC" id="4.2.1.75"/>
    </reaction>
</comment>
<dbReference type="Pfam" id="PF02602">
    <property type="entry name" value="HEM4"/>
    <property type="match status" value="1"/>
</dbReference>
<proteinExistence type="inferred from homology"/>
<dbReference type="Gene3D" id="3.40.50.10090">
    <property type="match status" value="2"/>
</dbReference>
<evidence type="ECO:0000256" key="10">
    <source>
        <dbReference type="SAM" id="MobiDB-lite"/>
    </source>
</evidence>
<evidence type="ECO:0000256" key="9">
    <source>
        <dbReference type="RuleBase" id="RU366031"/>
    </source>
</evidence>
<accession>A0ABW8IPZ2</accession>
<comment type="similarity">
    <text evidence="2 9">Belongs to the uroporphyrinogen-III synthase family.</text>
</comment>
<evidence type="ECO:0000256" key="1">
    <source>
        <dbReference type="ARBA" id="ARBA00004772"/>
    </source>
</evidence>
<evidence type="ECO:0000256" key="4">
    <source>
        <dbReference type="ARBA" id="ARBA00023239"/>
    </source>
</evidence>
<sequence length="299" mass="31624">MTRESRAHSGKPRPSPHRFPLGEGEGKERSPQRGEGAGGGKLSGCTVVITRPAGTGTALSKMVKALGGIPLLLPGLSLRAVSDQQHAKQQWHEAQRGDVLIFTSPAAVRYAWTLASFDHTHGSIVAVGRSTAQALQRHGIAAQMPASRQDSEGVLALSSLQHVQGRRVALITAPGGRGLLQQQLAERGAMVREVHVYQRSASRLNRRHVQAVQQLTPNACVLISSAEALQNLREQLPAVAWKQLCEAMAIVSSERIGAAAHAAGFLRIHRAASAIQADLLAAACEVCSQACHDAGVTGC</sequence>
<dbReference type="InterPro" id="IPR036108">
    <property type="entry name" value="4pyrrol_syn_uPrphyn_synt_sf"/>
</dbReference>
<gene>
    <name evidence="12" type="ORF">ISP18_19790</name>
</gene>
<evidence type="ECO:0000313" key="13">
    <source>
        <dbReference type="Proteomes" id="UP001620409"/>
    </source>
</evidence>
<comment type="caution">
    <text evidence="12">The sequence shown here is derived from an EMBL/GenBank/DDBJ whole genome shotgun (WGS) entry which is preliminary data.</text>
</comment>
<keyword evidence="13" id="KW-1185">Reference proteome</keyword>
<dbReference type="PANTHER" id="PTHR38042">
    <property type="entry name" value="UROPORPHYRINOGEN-III SYNTHASE, CHLOROPLASTIC"/>
    <property type="match status" value="1"/>
</dbReference>
<name>A0ABW8IPZ2_9GAMM</name>
<evidence type="ECO:0000256" key="5">
    <source>
        <dbReference type="ARBA" id="ARBA00023244"/>
    </source>
</evidence>
<protein>
    <recommendedName>
        <fullName evidence="7 9">Uroporphyrinogen-III synthase</fullName>
        <ecNumber evidence="3 9">4.2.1.75</ecNumber>
    </recommendedName>
</protein>
<evidence type="ECO:0000256" key="6">
    <source>
        <dbReference type="ARBA" id="ARBA00037589"/>
    </source>
</evidence>
<dbReference type="Proteomes" id="UP001620409">
    <property type="component" value="Unassembled WGS sequence"/>
</dbReference>
<organism evidence="12 13">
    <name type="scientific">Dyella humi</name>
    <dbReference type="NCBI Taxonomy" id="1770547"/>
    <lineage>
        <taxon>Bacteria</taxon>
        <taxon>Pseudomonadati</taxon>
        <taxon>Pseudomonadota</taxon>
        <taxon>Gammaproteobacteria</taxon>
        <taxon>Lysobacterales</taxon>
        <taxon>Rhodanobacteraceae</taxon>
        <taxon>Dyella</taxon>
    </lineage>
</organism>